<proteinExistence type="predicted"/>
<keyword evidence="2" id="KW-1185">Reference proteome</keyword>
<dbReference type="AlphaFoldDB" id="A0A6A5WGX6"/>
<dbReference type="Proteomes" id="UP000799779">
    <property type="component" value="Unassembled WGS sequence"/>
</dbReference>
<accession>A0A6A5WGX6</accession>
<evidence type="ECO:0000313" key="1">
    <source>
        <dbReference type="EMBL" id="KAF2000184.1"/>
    </source>
</evidence>
<protein>
    <submittedName>
        <fullName evidence="1">Uncharacterized protein</fullName>
    </submittedName>
</protein>
<gene>
    <name evidence="1" type="ORF">P154DRAFT_563490</name>
</gene>
<reference evidence="1" key="1">
    <citation type="journal article" date="2020" name="Stud. Mycol.">
        <title>101 Dothideomycetes genomes: a test case for predicting lifestyles and emergence of pathogens.</title>
        <authorList>
            <person name="Haridas S."/>
            <person name="Albert R."/>
            <person name="Binder M."/>
            <person name="Bloem J."/>
            <person name="Labutti K."/>
            <person name="Salamov A."/>
            <person name="Andreopoulos B."/>
            <person name="Baker S."/>
            <person name="Barry K."/>
            <person name="Bills G."/>
            <person name="Bluhm B."/>
            <person name="Cannon C."/>
            <person name="Castanera R."/>
            <person name="Culley D."/>
            <person name="Daum C."/>
            <person name="Ezra D."/>
            <person name="Gonzalez J."/>
            <person name="Henrissat B."/>
            <person name="Kuo A."/>
            <person name="Liang C."/>
            <person name="Lipzen A."/>
            <person name="Lutzoni F."/>
            <person name="Magnuson J."/>
            <person name="Mondo S."/>
            <person name="Nolan M."/>
            <person name="Ohm R."/>
            <person name="Pangilinan J."/>
            <person name="Park H.-J."/>
            <person name="Ramirez L."/>
            <person name="Alfaro M."/>
            <person name="Sun H."/>
            <person name="Tritt A."/>
            <person name="Yoshinaga Y."/>
            <person name="Zwiers L.-H."/>
            <person name="Turgeon B."/>
            <person name="Goodwin S."/>
            <person name="Spatafora J."/>
            <person name="Crous P."/>
            <person name="Grigoriev I."/>
        </authorList>
    </citation>
    <scope>NUCLEOTIDE SEQUENCE</scope>
    <source>
        <strain evidence="1">CBS 123094</strain>
    </source>
</reference>
<organism evidence="1 2">
    <name type="scientific">Amniculicola lignicola CBS 123094</name>
    <dbReference type="NCBI Taxonomy" id="1392246"/>
    <lineage>
        <taxon>Eukaryota</taxon>
        <taxon>Fungi</taxon>
        <taxon>Dikarya</taxon>
        <taxon>Ascomycota</taxon>
        <taxon>Pezizomycotina</taxon>
        <taxon>Dothideomycetes</taxon>
        <taxon>Pleosporomycetidae</taxon>
        <taxon>Pleosporales</taxon>
        <taxon>Amniculicolaceae</taxon>
        <taxon>Amniculicola</taxon>
    </lineage>
</organism>
<dbReference type="EMBL" id="ML977590">
    <property type="protein sequence ID" value="KAF2000184.1"/>
    <property type="molecule type" value="Genomic_DNA"/>
</dbReference>
<evidence type="ECO:0000313" key="2">
    <source>
        <dbReference type="Proteomes" id="UP000799779"/>
    </source>
</evidence>
<sequence length="433" mass="47843">MDPSKLCSIPQSRLLLGAKPVLRIGLSNILSVLETGLDSSQGLSVPPGLDIKRGSRFAYGVPNKVAVLLCCCVLFITTTLEVKADNGGNGKELLLLGGSKNGCWRGVLRVSKSVVQLDKVARKSESNDFNDVALEPVERCVAWNFPIEILNGLNNLIACTEDEENQDYHCRHTEEVRQGVKIDVQEQGLVIRENVVVGIASKDVDELVGFVAPNKYPKFTVPGEMKVSVGEITKRLPPSKKTTLFAADTRKQKAQSWKPHLLLIKMNIEHAALSRRSRLRDVGIGHINLHCDPCKYIIFDISSESGPLREWIVIFGGGMGREGAVLIGFYWDSVRRVFPCCLVFILASIIVKRTWHAGNTHLNVLSNPLVEVEHAGVDDTFQLPRTNYDVDMRGAVGVVAREDGVKVNCPLDGPKDLLLQIFSPTTQYRISRR</sequence>
<name>A0A6A5WGX6_9PLEO</name>